<name>A0A914B168_PATMI</name>
<dbReference type="RefSeq" id="XP_038070120.1">
    <property type="nucleotide sequence ID" value="XM_038214192.1"/>
</dbReference>
<feature type="transmembrane region" description="Helical" evidence="7">
    <location>
        <begin position="44"/>
        <end position="62"/>
    </location>
</feature>
<dbReference type="EnsemblMetazoa" id="XM_038214192.1">
    <property type="protein sequence ID" value="XP_038070120.1"/>
    <property type="gene ID" value="LOC119739309"/>
</dbReference>
<dbReference type="OMA" id="MQASEYI"/>
<evidence type="ECO:0000256" key="2">
    <source>
        <dbReference type="ARBA" id="ARBA00022692"/>
    </source>
</evidence>
<dbReference type="PANTHER" id="PTHR22776">
    <property type="entry name" value="MARVEL-CONTAINING POTENTIAL LIPID RAFT-ASSOCIATED PROTEIN"/>
    <property type="match status" value="1"/>
</dbReference>
<keyword evidence="3 7" id="KW-1133">Transmembrane helix</keyword>
<evidence type="ECO:0000313" key="9">
    <source>
        <dbReference type="EnsemblMetazoa" id="XP_038070120.1"/>
    </source>
</evidence>
<dbReference type="OrthoDB" id="10028364at2759"/>
<evidence type="ECO:0000256" key="4">
    <source>
        <dbReference type="ARBA" id="ARBA00023136"/>
    </source>
</evidence>
<feature type="region of interest" description="Disordered" evidence="6">
    <location>
        <begin position="1"/>
        <end position="22"/>
    </location>
</feature>
<evidence type="ECO:0000256" key="5">
    <source>
        <dbReference type="PROSITE-ProRule" id="PRU00581"/>
    </source>
</evidence>
<keyword evidence="4 5" id="KW-0472">Membrane</keyword>
<evidence type="ECO:0000256" key="7">
    <source>
        <dbReference type="SAM" id="Phobius"/>
    </source>
</evidence>
<protein>
    <recommendedName>
        <fullName evidence="8">MARVEL domain-containing protein</fullName>
    </recommendedName>
</protein>
<dbReference type="InterPro" id="IPR050578">
    <property type="entry name" value="MARVEL-CKLF_proteins"/>
</dbReference>
<dbReference type="InterPro" id="IPR008253">
    <property type="entry name" value="Marvel"/>
</dbReference>
<keyword evidence="2 5" id="KW-0812">Transmembrane</keyword>
<proteinExistence type="predicted"/>
<feature type="domain" description="MARVEL" evidence="8">
    <location>
        <begin position="32"/>
        <end position="154"/>
    </location>
</feature>
<feature type="compositionally biased region" description="Basic and acidic residues" evidence="6">
    <location>
        <begin position="1"/>
        <end position="11"/>
    </location>
</feature>
<dbReference type="PANTHER" id="PTHR22776:SF49">
    <property type="entry name" value="MARVEL DOMAIN-CONTAINING PROTEIN"/>
    <property type="match status" value="1"/>
</dbReference>
<dbReference type="Proteomes" id="UP000887568">
    <property type="component" value="Unplaced"/>
</dbReference>
<evidence type="ECO:0000313" key="10">
    <source>
        <dbReference type="Proteomes" id="UP000887568"/>
    </source>
</evidence>
<evidence type="ECO:0000256" key="1">
    <source>
        <dbReference type="ARBA" id="ARBA00004141"/>
    </source>
</evidence>
<accession>A0A914B168</accession>
<dbReference type="AlphaFoldDB" id="A0A914B168"/>
<dbReference type="GeneID" id="119739309"/>
<feature type="transmembrane region" description="Helical" evidence="7">
    <location>
        <begin position="127"/>
        <end position="150"/>
    </location>
</feature>
<dbReference type="PROSITE" id="PS51225">
    <property type="entry name" value="MARVEL"/>
    <property type="match status" value="1"/>
</dbReference>
<comment type="subcellular location">
    <subcellularLocation>
        <location evidence="1">Membrane</location>
        <topology evidence="1">Multi-pass membrane protein</topology>
    </subcellularLocation>
</comment>
<sequence>MAELNQHDVESSKAQPSGAGRKSACCGMDMDYVRSINGILKGNQIGWTCLAFIMSWFCGLAALSILFAIAMCFGLVLTIVIFVAFAFSLKSKKIDFYLADFLVSIVATVVYFALSLPMLILSGGAPLFILAGIFGFLALAGFFVNILFSFKRWRSSGTRAASDNQPYDTNQ</sequence>
<organism evidence="9 10">
    <name type="scientific">Patiria miniata</name>
    <name type="common">Bat star</name>
    <name type="synonym">Asterina miniata</name>
    <dbReference type="NCBI Taxonomy" id="46514"/>
    <lineage>
        <taxon>Eukaryota</taxon>
        <taxon>Metazoa</taxon>
        <taxon>Echinodermata</taxon>
        <taxon>Eleutherozoa</taxon>
        <taxon>Asterozoa</taxon>
        <taxon>Asteroidea</taxon>
        <taxon>Valvatacea</taxon>
        <taxon>Valvatida</taxon>
        <taxon>Asterinidae</taxon>
        <taxon>Patiria</taxon>
    </lineage>
</organism>
<feature type="transmembrane region" description="Helical" evidence="7">
    <location>
        <begin position="68"/>
        <end position="89"/>
    </location>
</feature>
<evidence type="ECO:0000256" key="6">
    <source>
        <dbReference type="SAM" id="MobiDB-lite"/>
    </source>
</evidence>
<reference evidence="9" key="1">
    <citation type="submission" date="2022-11" db="UniProtKB">
        <authorList>
            <consortium name="EnsemblMetazoa"/>
        </authorList>
    </citation>
    <scope>IDENTIFICATION</scope>
</reference>
<dbReference type="GO" id="GO:0016020">
    <property type="term" value="C:membrane"/>
    <property type="evidence" value="ECO:0007669"/>
    <property type="project" value="UniProtKB-SubCell"/>
</dbReference>
<evidence type="ECO:0000256" key="3">
    <source>
        <dbReference type="ARBA" id="ARBA00022989"/>
    </source>
</evidence>
<evidence type="ECO:0000259" key="8">
    <source>
        <dbReference type="PROSITE" id="PS51225"/>
    </source>
</evidence>
<keyword evidence="10" id="KW-1185">Reference proteome</keyword>
<feature type="transmembrane region" description="Helical" evidence="7">
    <location>
        <begin position="101"/>
        <end position="121"/>
    </location>
</feature>